<dbReference type="InterPro" id="IPR045584">
    <property type="entry name" value="Pilin-like"/>
</dbReference>
<feature type="transmembrane region" description="Helical" evidence="5">
    <location>
        <begin position="12"/>
        <end position="32"/>
    </location>
</feature>
<keyword evidence="7" id="KW-1185">Reference proteome</keyword>
<evidence type="ECO:0000256" key="2">
    <source>
        <dbReference type="ARBA" id="ARBA00022481"/>
    </source>
</evidence>
<name>A0A3M4B2B2_PSEMA</name>
<keyword evidence="5" id="KW-0812">Transmembrane</keyword>
<evidence type="ECO:0000313" key="7">
    <source>
        <dbReference type="Proteomes" id="UP000276587"/>
    </source>
</evidence>
<evidence type="ECO:0000256" key="4">
    <source>
        <dbReference type="RuleBase" id="RU000389"/>
    </source>
</evidence>
<comment type="caution">
    <text evidence="6">The sequence shown here is derived from an EMBL/GenBank/DDBJ whole genome shotgun (WGS) entry which is preliminary data.</text>
</comment>
<dbReference type="Gene3D" id="3.30.700.10">
    <property type="entry name" value="Glycoprotein, Type 4 Pilin"/>
    <property type="match status" value="1"/>
</dbReference>
<dbReference type="InterPro" id="IPR012902">
    <property type="entry name" value="N_methyl_site"/>
</dbReference>
<keyword evidence="4" id="KW-0281">Fimbrium</keyword>
<evidence type="ECO:0000256" key="1">
    <source>
        <dbReference type="ARBA" id="ARBA00005233"/>
    </source>
</evidence>
<keyword evidence="2" id="KW-0488">Methylation</keyword>
<gene>
    <name evidence="6" type="ORF">ALQ29_00598</name>
</gene>
<keyword evidence="5" id="KW-0472">Membrane</keyword>
<dbReference type="Pfam" id="PF00114">
    <property type="entry name" value="Pilin"/>
    <property type="match status" value="1"/>
</dbReference>
<protein>
    <recommendedName>
        <fullName evidence="3">Pilin</fullName>
    </recommendedName>
</protein>
<dbReference type="AlphaFoldDB" id="A0A3M4B2B2"/>
<reference evidence="6 7" key="1">
    <citation type="submission" date="2018-08" db="EMBL/GenBank/DDBJ databases">
        <title>Recombination of ecologically and evolutionarily significant loci maintains genetic cohesion in the Pseudomonas syringae species complex.</title>
        <authorList>
            <person name="Dillon M."/>
            <person name="Thakur S."/>
            <person name="Almeida R.N.D."/>
            <person name="Weir B.S."/>
            <person name="Guttman D.S."/>
        </authorList>
    </citation>
    <scope>NUCLEOTIDE SEQUENCE [LARGE SCALE GENOMIC DNA]</scope>
    <source>
        <strain evidence="6 7">ICMP 3555</strain>
    </source>
</reference>
<comment type="similarity">
    <text evidence="1 4">Belongs to the N-Me-Phe pilin family.</text>
</comment>
<evidence type="ECO:0000256" key="5">
    <source>
        <dbReference type="SAM" id="Phobius"/>
    </source>
</evidence>
<sequence length="140" mass="14222">MNVIRQKGFTLIELLIVVAIIGILATIGLPMYTTHQAKAKFTAGLAEITALKPGYEDTLNQGTVPTLALIGGTSPTANCKIDVAGDVGTGAGSISCEILDAPAPVLGKTISLTRNATTGWKCTTTADAKYVAKGCGADGA</sequence>
<dbReference type="EMBL" id="RBQF01000084">
    <property type="protein sequence ID" value="RMP12525.1"/>
    <property type="molecule type" value="Genomic_DNA"/>
</dbReference>
<evidence type="ECO:0000313" key="6">
    <source>
        <dbReference type="EMBL" id="RMP12525.1"/>
    </source>
</evidence>
<accession>A0A3M4B2B2</accession>
<organism evidence="6 7">
    <name type="scientific">Pseudomonas marginalis pv. marginalis</name>
    <dbReference type="NCBI Taxonomy" id="97473"/>
    <lineage>
        <taxon>Bacteria</taxon>
        <taxon>Pseudomonadati</taxon>
        <taxon>Pseudomonadota</taxon>
        <taxon>Gammaproteobacteria</taxon>
        <taxon>Pseudomonadales</taxon>
        <taxon>Pseudomonadaceae</taxon>
        <taxon>Pseudomonas</taxon>
    </lineage>
</organism>
<dbReference type="Pfam" id="PF07963">
    <property type="entry name" value="N_methyl"/>
    <property type="match status" value="1"/>
</dbReference>
<dbReference type="GO" id="GO:0007155">
    <property type="term" value="P:cell adhesion"/>
    <property type="evidence" value="ECO:0007669"/>
    <property type="project" value="InterPro"/>
</dbReference>
<dbReference type="SUPFAM" id="SSF54523">
    <property type="entry name" value="Pili subunits"/>
    <property type="match status" value="1"/>
</dbReference>
<dbReference type="NCBIfam" id="TIGR02532">
    <property type="entry name" value="IV_pilin_GFxxxE"/>
    <property type="match status" value="1"/>
</dbReference>
<evidence type="ECO:0000256" key="3">
    <source>
        <dbReference type="ARBA" id="ARBA00029638"/>
    </source>
</evidence>
<dbReference type="InterPro" id="IPR001082">
    <property type="entry name" value="Pilin"/>
</dbReference>
<proteinExistence type="inferred from homology"/>
<dbReference type="PROSITE" id="PS00409">
    <property type="entry name" value="PROKAR_NTER_METHYL"/>
    <property type="match status" value="1"/>
</dbReference>
<dbReference type="Proteomes" id="UP000276587">
    <property type="component" value="Unassembled WGS sequence"/>
</dbReference>
<dbReference type="GO" id="GO:0009289">
    <property type="term" value="C:pilus"/>
    <property type="evidence" value="ECO:0007669"/>
    <property type="project" value="InterPro"/>
</dbReference>
<keyword evidence="5" id="KW-1133">Transmembrane helix</keyword>